<evidence type="ECO:0000313" key="1">
    <source>
        <dbReference type="EMBL" id="PBK60802.1"/>
    </source>
</evidence>
<organism evidence="1 2">
    <name type="scientific">Armillaria solidipes</name>
    <dbReference type="NCBI Taxonomy" id="1076256"/>
    <lineage>
        <taxon>Eukaryota</taxon>
        <taxon>Fungi</taxon>
        <taxon>Dikarya</taxon>
        <taxon>Basidiomycota</taxon>
        <taxon>Agaricomycotina</taxon>
        <taxon>Agaricomycetes</taxon>
        <taxon>Agaricomycetidae</taxon>
        <taxon>Agaricales</taxon>
        <taxon>Marasmiineae</taxon>
        <taxon>Physalacriaceae</taxon>
        <taxon>Armillaria</taxon>
    </lineage>
</organism>
<keyword evidence="2" id="KW-1185">Reference proteome</keyword>
<dbReference type="AlphaFoldDB" id="A0A2H3B161"/>
<name>A0A2H3B161_9AGAR</name>
<sequence length="107" mass="11794">MTPLPLTNMKESAEATHPVVTDPALSFFPTPLRGKGYLRGISWLGTFIEGFCVAARISTTEKAFKIIYSLRNTGINDPSLRNPTGDWLQRVEGCFTEVNGKSNMAED</sequence>
<gene>
    <name evidence="1" type="ORF">ARMSODRAFT_982041</name>
</gene>
<reference evidence="2" key="1">
    <citation type="journal article" date="2017" name="Nat. Ecol. Evol.">
        <title>Genome expansion and lineage-specific genetic innovations in the forest pathogenic fungi Armillaria.</title>
        <authorList>
            <person name="Sipos G."/>
            <person name="Prasanna A.N."/>
            <person name="Walter M.C."/>
            <person name="O'Connor E."/>
            <person name="Balint B."/>
            <person name="Krizsan K."/>
            <person name="Kiss B."/>
            <person name="Hess J."/>
            <person name="Varga T."/>
            <person name="Slot J."/>
            <person name="Riley R."/>
            <person name="Boka B."/>
            <person name="Rigling D."/>
            <person name="Barry K."/>
            <person name="Lee J."/>
            <person name="Mihaltcheva S."/>
            <person name="LaButti K."/>
            <person name="Lipzen A."/>
            <person name="Waldron R."/>
            <person name="Moloney N.M."/>
            <person name="Sperisen C."/>
            <person name="Kredics L."/>
            <person name="Vagvoelgyi C."/>
            <person name="Patrignani A."/>
            <person name="Fitzpatrick D."/>
            <person name="Nagy I."/>
            <person name="Doyle S."/>
            <person name="Anderson J.B."/>
            <person name="Grigoriev I.V."/>
            <person name="Gueldener U."/>
            <person name="Muensterkoetter M."/>
            <person name="Nagy L.G."/>
        </authorList>
    </citation>
    <scope>NUCLEOTIDE SEQUENCE [LARGE SCALE GENOMIC DNA]</scope>
    <source>
        <strain evidence="2">28-4</strain>
    </source>
</reference>
<proteinExistence type="predicted"/>
<dbReference type="Proteomes" id="UP000218334">
    <property type="component" value="Unassembled WGS sequence"/>
</dbReference>
<protein>
    <submittedName>
        <fullName evidence="1">Uncharacterized protein</fullName>
    </submittedName>
</protein>
<accession>A0A2H3B161</accession>
<evidence type="ECO:0000313" key="2">
    <source>
        <dbReference type="Proteomes" id="UP000218334"/>
    </source>
</evidence>
<dbReference type="EMBL" id="KZ293482">
    <property type="protein sequence ID" value="PBK60802.1"/>
    <property type="molecule type" value="Genomic_DNA"/>
</dbReference>